<dbReference type="Pfam" id="PF14450">
    <property type="entry name" value="FtsA"/>
    <property type="match status" value="1"/>
</dbReference>
<comment type="function">
    <text evidence="5 6">Cell division protein that is involved in the assembly of the Z ring. May serve as a membrane anchor for the Z ring.</text>
</comment>
<evidence type="ECO:0000256" key="2">
    <source>
        <dbReference type="ARBA" id="ARBA00022618"/>
    </source>
</evidence>
<keyword evidence="1 5" id="KW-1003">Cell membrane</keyword>
<evidence type="ECO:0000259" key="7">
    <source>
        <dbReference type="SMART" id="SM00842"/>
    </source>
</evidence>
<dbReference type="GO" id="GO:0032153">
    <property type="term" value="C:cell division site"/>
    <property type="evidence" value="ECO:0007669"/>
    <property type="project" value="UniProtKB-UniRule"/>
</dbReference>
<dbReference type="PANTHER" id="PTHR32432:SF4">
    <property type="entry name" value="CELL DIVISION PROTEIN FTSA"/>
    <property type="match status" value="1"/>
</dbReference>
<dbReference type="Gene3D" id="3.30.420.40">
    <property type="match status" value="2"/>
</dbReference>
<dbReference type="FunFam" id="3.30.1490.110:FF:000001">
    <property type="entry name" value="Cell division protein FtsA"/>
    <property type="match status" value="1"/>
</dbReference>
<dbReference type="PIRSF" id="PIRSF003101">
    <property type="entry name" value="FtsA"/>
    <property type="match status" value="1"/>
</dbReference>
<dbReference type="SUPFAM" id="SSF53067">
    <property type="entry name" value="Actin-like ATPase domain"/>
    <property type="match status" value="2"/>
</dbReference>
<comment type="subcellular location">
    <subcellularLocation>
        <location evidence="5">Cell membrane</location>
        <topology evidence="5">Peripheral membrane protein</topology>
        <orientation evidence="5">Cytoplasmic side</orientation>
    </subcellularLocation>
    <text evidence="5">Localizes to the Z ring in an FtsZ-dependent manner. Targeted to the membrane through a conserved C-terminal amphipathic helix.</text>
</comment>
<dbReference type="InterPro" id="IPR050696">
    <property type="entry name" value="FtsA/MreB"/>
</dbReference>
<evidence type="ECO:0000256" key="4">
    <source>
        <dbReference type="ARBA" id="ARBA00023306"/>
    </source>
</evidence>
<evidence type="ECO:0000256" key="1">
    <source>
        <dbReference type="ARBA" id="ARBA00022475"/>
    </source>
</evidence>
<keyword evidence="3 5" id="KW-0472">Membrane</keyword>
<dbReference type="InterPro" id="IPR020823">
    <property type="entry name" value="Cell_div_FtsA"/>
</dbReference>
<reference evidence="9" key="1">
    <citation type="journal article" date="2017" name="Proc. Natl. Acad. Sci. U.S.A.">
        <title>Simulation of Deepwater Horizon oil plume reveals substrate specialization within a complex community of hydrocarbon-degraders.</title>
        <authorList>
            <person name="Hu P."/>
            <person name="Dubinsky E.A."/>
            <person name="Probst A.J."/>
            <person name="Wang J."/>
            <person name="Sieber C.M.K."/>
            <person name="Tom L.M."/>
            <person name="Gardinali P."/>
            <person name="Banfield J.F."/>
            <person name="Atlas R.M."/>
            <person name="Andersen G.L."/>
        </authorList>
    </citation>
    <scope>NUCLEOTIDE SEQUENCE [LARGE SCALE GENOMIC DNA]</scope>
</reference>
<comment type="subunit">
    <text evidence="5">Self-interacts. Interacts with FtsZ.</text>
</comment>
<dbReference type="CDD" id="cd24048">
    <property type="entry name" value="ASKHA_NBD_FtsA"/>
    <property type="match status" value="1"/>
</dbReference>
<dbReference type="Proteomes" id="UP000196531">
    <property type="component" value="Unassembled WGS sequence"/>
</dbReference>
<dbReference type="PANTHER" id="PTHR32432">
    <property type="entry name" value="CELL DIVISION PROTEIN FTSA-RELATED"/>
    <property type="match status" value="1"/>
</dbReference>
<gene>
    <name evidence="5" type="primary">ftsA</name>
    <name evidence="8" type="ORF">A9Q84_21120</name>
</gene>
<dbReference type="EMBL" id="MAAO01000016">
    <property type="protein sequence ID" value="OUR93007.1"/>
    <property type="molecule type" value="Genomic_DNA"/>
</dbReference>
<dbReference type="InterPro" id="IPR003494">
    <property type="entry name" value="SHS2_FtsA"/>
</dbReference>
<evidence type="ECO:0000313" key="9">
    <source>
        <dbReference type="Proteomes" id="UP000196531"/>
    </source>
</evidence>
<dbReference type="GO" id="GO:0043093">
    <property type="term" value="P:FtsZ-dependent cytokinesis"/>
    <property type="evidence" value="ECO:0007669"/>
    <property type="project" value="UniProtKB-UniRule"/>
</dbReference>
<dbReference type="InterPro" id="IPR043129">
    <property type="entry name" value="ATPase_NBD"/>
</dbReference>
<name>A0A1Y5F1K7_9BACT</name>
<dbReference type="SMART" id="SM00842">
    <property type="entry name" value="FtsA"/>
    <property type="match status" value="1"/>
</dbReference>
<evidence type="ECO:0000256" key="3">
    <source>
        <dbReference type="ARBA" id="ARBA00023136"/>
    </source>
</evidence>
<comment type="caution">
    <text evidence="8">The sequence shown here is derived from an EMBL/GenBank/DDBJ whole genome shotgun (WGS) entry which is preliminary data.</text>
</comment>
<dbReference type="GO" id="GO:0009898">
    <property type="term" value="C:cytoplasmic side of plasma membrane"/>
    <property type="evidence" value="ECO:0007669"/>
    <property type="project" value="UniProtKB-UniRule"/>
</dbReference>
<evidence type="ECO:0000313" key="8">
    <source>
        <dbReference type="EMBL" id="OUR93007.1"/>
    </source>
</evidence>
<keyword evidence="2 5" id="KW-0132">Cell division</keyword>
<feature type="domain" description="SHS2" evidence="7">
    <location>
        <begin position="7"/>
        <end position="193"/>
    </location>
</feature>
<dbReference type="NCBIfam" id="TIGR01174">
    <property type="entry name" value="ftsA"/>
    <property type="match status" value="1"/>
</dbReference>
<proteinExistence type="inferred from homology"/>
<accession>A0A1Y5F1K7</accession>
<keyword evidence="4 5" id="KW-0131">Cell cycle</keyword>
<organism evidence="8 9">
    <name type="scientific">Halobacteriovorax marinus</name>
    <dbReference type="NCBI Taxonomy" id="97084"/>
    <lineage>
        <taxon>Bacteria</taxon>
        <taxon>Pseudomonadati</taxon>
        <taxon>Bdellovibrionota</taxon>
        <taxon>Bacteriovoracia</taxon>
        <taxon>Bacteriovoracales</taxon>
        <taxon>Halobacteriovoraceae</taxon>
        <taxon>Halobacteriovorax</taxon>
    </lineage>
</organism>
<evidence type="ECO:0000256" key="5">
    <source>
        <dbReference type="HAMAP-Rule" id="MF_02033"/>
    </source>
</evidence>
<dbReference type="AlphaFoldDB" id="A0A1Y5F1K7"/>
<dbReference type="HAMAP" id="MF_02033">
    <property type="entry name" value="FtsA"/>
    <property type="match status" value="1"/>
</dbReference>
<comment type="similarity">
    <text evidence="5 6">Belongs to the FtsA/MreB family.</text>
</comment>
<sequence>MNERNIIVGLDVGTTKVCTIVGVQNPNSELEIIGIGTHPSHGLKKGSVVNIDKTVRSIYASIEEAKLMAGVDIQSVTIGIAGSHIYSFNSSGVVAIKGSEITAGDVERVLEAAKAVVIPSDREVLHVIPQEFRVDNTGGIKDPVGMCGVRLEAHVHIVTGSIPLIQNLVKCVEQAGVKANSVTLQPIASSESVLSLEEKEMGIILVDIGGGTTDIAIWKEGSLIHSQIVPVGGNHFTNDLAVALKIPHAESERVKINHGCVLAEGLNQSAHITVQGLSGTNSREVKLSFVAEVLGARAEELFHIIKNIIADKNLGNEITGGIVLTGGGALIKGIAELGEYIVERPTKVGHPTPFGGMTNIMQNPKFSTVLGLLIETSKRTQVLDNDINENNNNQMDLIGKFSDSLKSVFKEIF</sequence>
<evidence type="ECO:0000256" key="6">
    <source>
        <dbReference type="PIRNR" id="PIRNR003101"/>
    </source>
</evidence>
<dbReference type="Pfam" id="PF02491">
    <property type="entry name" value="SHS2_FTSA"/>
    <property type="match status" value="1"/>
</dbReference>
<protein>
    <recommendedName>
        <fullName evidence="5 6">Cell division protein FtsA</fullName>
    </recommendedName>
</protein>
<dbReference type="Gene3D" id="3.30.1490.110">
    <property type="match status" value="1"/>
</dbReference>